<evidence type="ECO:0000313" key="3">
    <source>
        <dbReference type="Proteomes" id="UP000646478"/>
    </source>
</evidence>
<name>A0A916SB20_9HYPH</name>
<evidence type="ECO:0000256" key="1">
    <source>
        <dbReference type="SAM" id="Phobius"/>
    </source>
</evidence>
<reference evidence="2" key="1">
    <citation type="journal article" date="2014" name="Int. J. Syst. Evol. Microbiol.">
        <title>Complete genome sequence of Corynebacterium casei LMG S-19264T (=DSM 44701T), isolated from a smear-ripened cheese.</title>
        <authorList>
            <consortium name="US DOE Joint Genome Institute (JGI-PGF)"/>
            <person name="Walter F."/>
            <person name="Albersmeier A."/>
            <person name="Kalinowski J."/>
            <person name="Ruckert C."/>
        </authorList>
    </citation>
    <scope>NUCLEOTIDE SEQUENCE</scope>
    <source>
        <strain evidence="2">CGMCC 1.15082</strain>
    </source>
</reference>
<keyword evidence="1" id="KW-0812">Transmembrane</keyword>
<proteinExistence type="predicted"/>
<dbReference type="Proteomes" id="UP000646478">
    <property type="component" value="Unassembled WGS sequence"/>
</dbReference>
<feature type="transmembrane region" description="Helical" evidence="1">
    <location>
        <begin position="27"/>
        <end position="49"/>
    </location>
</feature>
<keyword evidence="3" id="KW-1185">Reference proteome</keyword>
<dbReference type="RefSeq" id="WP_188823859.1">
    <property type="nucleotide sequence ID" value="NZ_BMHH01000006.1"/>
</dbReference>
<evidence type="ECO:0000313" key="2">
    <source>
        <dbReference type="EMBL" id="GGA91368.1"/>
    </source>
</evidence>
<sequence>MSFDDRSFKKNYSGYYSKPMAEARSGALRVALLFGSAVIALALILVPVLNNRPNNDVVTQSLFPTGVDTMATGSIRNSQGYTVRRSVLQPTPDAVCIIHQDGTKKGAC</sequence>
<accession>A0A916SB20</accession>
<reference evidence="2" key="2">
    <citation type="submission" date="2020-09" db="EMBL/GenBank/DDBJ databases">
        <authorList>
            <person name="Sun Q."/>
            <person name="Zhou Y."/>
        </authorList>
    </citation>
    <scope>NUCLEOTIDE SEQUENCE</scope>
    <source>
        <strain evidence="2">CGMCC 1.15082</strain>
    </source>
</reference>
<dbReference type="EMBL" id="BMHH01000006">
    <property type="protein sequence ID" value="GGA91368.1"/>
    <property type="molecule type" value="Genomic_DNA"/>
</dbReference>
<organism evidence="2 3">
    <name type="scientific">Brucella endophytica</name>
    <dbReference type="NCBI Taxonomy" id="1963359"/>
    <lineage>
        <taxon>Bacteria</taxon>
        <taxon>Pseudomonadati</taxon>
        <taxon>Pseudomonadota</taxon>
        <taxon>Alphaproteobacteria</taxon>
        <taxon>Hyphomicrobiales</taxon>
        <taxon>Brucellaceae</taxon>
        <taxon>Brucella/Ochrobactrum group</taxon>
        <taxon>Brucella</taxon>
    </lineage>
</organism>
<keyword evidence="1" id="KW-0472">Membrane</keyword>
<keyword evidence="1" id="KW-1133">Transmembrane helix</keyword>
<comment type="caution">
    <text evidence="2">The sequence shown here is derived from an EMBL/GenBank/DDBJ whole genome shotgun (WGS) entry which is preliminary data.</text>
</comment>
<protein>
    <submittedName>
        <fullName evidence="2">Uncharacterized protein</fullName>
    </submittedName>
</protein>
<dbReference type="AlphaFoldDB" id="A0A916SB20"/>
<gene>
    <name evidence="2" type="ORF">GCM10011491_19240</name>
</gene>